<name>A0A087UHI2_STEMI</name>
<evidence type="ECO:0000313" key="3">
    <source>
        <dbReference type="Proteomes" id="UP000054359"/>
    </source>
</evidence>
<keyword evidence="1" id="KW-1133">Transmembrane helix</keyword>
<dbReference type="EMBL" id="KK119816">
    <property type="protein sequence ID" value="KFM76821.1"/>
    <property type="molecule type" value="Genomic_DNA"/>
</dbReference>
<evidence type="ECO:0000313" key="2">
    <source>
        <dbReference type="EMBL" id="KFM76821.1"/>
    </source>
</evidence>
<accession>A0A087UHI2</accession>
<keyword evidence="1" id="KW-0812">Transmembrane</keyword>
<keyword evidence="1" id="KW-0472">Membrane</keyword>
<feature type="non-terminal residue" evidence="2">
    <location>
        <position position="69"/>
    </location>
</feature>
<sequence length="69" mass="8069">MIRLQPQRFERVDPVEERRKARAATLGTLTLFLMIVAVIRAVAEHWQRNLGVKSYLQESLCGFPYFNHP</sequence>
<protein>
    <submittedName>
        <fullName evidence="2">Uncharacterized protein</fullName>
    </submittedName>
</protein>
<keyword evidence="3" id="KW-1185">Reference proteome</keyword>
<dbReference type="Proteomes" id="UP000054359">
    <property type="component" value="Unassembled WGS sequence"/>
</dbReference>
<proteinExistence type="predicted"/>
<reference evidence="2 3" key="1">
    <citation type="submission" date="2013-11" db="EMBL/GenBank/DDBJ databases">
        <title>Genome sequencing of Stegodyphus mimosarum.</title>
        <authorList>
            <person name="Bechsgaard J."/>
        </authorList>
    </citation>
    <scope>NUCLEOTIDE SEQUENCE [LARGE SCALE GENOMIC DNA]</scope>
</reference>
<gene>
    <name evidence="2" type="ORF">X975_15259</name>
</gene>
<dbReference type="AlphaFoldDB" id="A0A087UHI2"/>
<evidence type="ECO:0000256" key="1">
    <source>
        <dbReference type="SAM" id="Phobius"/>
    </source>
</evidence>
<feature type="transmembrane region" description="Helical" evidence="1">
    <location>
        <begin position="21"/>
        <end position="43"/>
    </location>
</feature>
<organism evidence="2 3">
    <name type="scientific">Stegodyphus mimosarum</name>
    <name type="common">African social velvet spider</name>
    <dbReference type="NCBI Taxonomy" id="407821"/>
    <lineage>
        <taxon>Eukaryota</taxon>
        <taxon>Metazoa</taxon>
        <taxon>Ecdysozoa</taxon>
        <taxon>Arthropoda</taxon>
        <taxon>Chelicerata</taxon>
        <taxon>Arachnida</taxon>
        <taxon>Araneae</taxon>
        <taxon>Araneomorphae</taxon>
        <taxon>Entelegynae</taxon>
        <taxon>Eresoidea</taxon>
        <taxon>Eresidae</taxon>
        <taxon>Stegodyphus</taxon>
    </lineage>
</organism>